<evidence type="ECO:0000313" key="1">
    <source>
        <dbReference type="EMBL" id="EPY08964.1"/>
    </source>
</evidence>
<proteinExistence type="predicted"/>
<reference evidence="1 2" key="1">
    <citation type="submission" date="2013-05" db="EMBL/GenBank/DDBJ databases">
        <authorList>
            <person name="Strain E.A."/>
            <person name="Brown E."/>
            <person name="Allard M.W."/>
            <person name="Luo Y.L."/>
        </authorList>
    </citation>
    <scope>NUCLEOTIDE SEQUENCE [LARGE SCALE GENOMIC DNA]</scope>
    <source>
        <strain evidence="1 2">TS-15</strain>
    </source>
</reference>
<sequence>MLDNDQELAHFLVDAKQRTYAAADNNTSVQPILPSSVQLEYPMETAYIGIFTLAKGDRRVYELRYSGGMIR</sequence>
<dbReference type="Proteomes" id="UP000015344">
    <property type="component" value="Unassembled WGS sequence"/>
</dbReference>
<dbReference type="EMBL" id="ATMT01000005">
    <property type="protein sequence ID" value="EPY08964.1"/>
    <property type="molecule type" value="Genomic_DNA"/>
</dbReference>
<dbReference type="AlphaFoldDB" id="S9SWD4"/>
<comment type="caution">
    <text evidence="1">The sequence shown here is derived from an EMBL/GenBank/DDBJ whole genome shotgun (WGS) entry which is preliminary data.</text>
</comment>
<gene>
    <name evidence="1" type="ORF">PAALTS15_01892</name>
</gene>
<name>S9SWD4_PAEAL</name>
<dbReference type="RefSeq" id="WP_021257980.1">
    <property type="nucleotide sequence ID" value="NZ_ATMT01000005.1"/>
</dbReference>
<protein>
    <submittedName>
        <fullName evidence="1">Uncharacterized protein</fullName>
    </submittedName>
</protein>
<evidence type="ECO:0000313" key="2">
    <source>
        <dbReference type="Proteomes" id="UP000015344"/>
    </source>
</evidence>
<dbReference type="PATRIC" id="fig|1117108.3.peg.393"/>
<organism evidence="1 2">
    <name type="scientific">Paenibacillus alvei TS-15</name>
    <dbReference type="NCBI Taxonomy" id="1117108"/>
    <lineage>
        <taxon>Bacteria</taxon>
        <taxon>Bacillati</taxon>
        <taxon>Bacillota</taxon>
        <taxon>Bacilli</taxon>
        <taxon>Bacillales</taxon>
        <taxon>Paenibacillaceae</taxon>
        <taxon>Paenibacillus</taxon>
    </lineage>
</organism>
<accession>S9SWD4</accession>